<dbReference type="PROSITE" id="PS50077">
    <property type="entry name" value="HEAT_REPEAT"/>
    <property type="match status" value="1"/>
</dbReference>
<dbReference type="Pfam" id="PF03810">
    <property type="entry name" value="IBN_N"/>
    <property type="match status" value="1"/>
</dbReference>
<keyword evidence="5" id="KW-0653">Protein transport</keyword>
<name>A0A0V0UHM5_9BILA</name>
<keyword evidence="2" id="KW-0813">Transport</keyword>
<evidence type="ECO:0000256" key="6">
    <source>
        <dbReference type="PROSITE-ProRule" id="PRU00103"/>
    </source>
</evidence>
<gene>
    <name evidence="8" type="primary">KPNB1</name>
    <name evidence="8" type="ORF">T05_7596</name>
</gene>
<evidence type="ECO:0000256" key="5">
    <source>
        <dbReference type="ARBA" id="ARBA00022927"/>
    </source>
</evidence>
<keyword evidence="9" id="KW-1185">Reference proteome</keyword>
<evidence type="ECO:0000313" key="9">
    <source>
        <dbReference type="Proteomes" id="UP000055048"/>
    </source>
</evidence>
<dbReference type="Proteomes" id="UP000055048">
    <property type="component" value="Unassembled WGS sequence"/>
</dbReference>
<dbReference type="InterPro" id="IPR001494">
    <property type="entry name" value="Importin-beta_N"/>
</dbReference>
<dbReference type="AlphaFoldDB" id="A0A0V0UHM5"/>
<evidence type="ECO:0000313" key="8">
    <source>
        <dbReference type="EMBL" id="KRX50629.1"/>
    </source>
</evidence>
<dbReference type="PANTHER" id="PTHR10527">
    <property type="entry name" value="IMPORTIN BETA"/>
    <property type="match status" value="1"/>
</dbReference>
<proteinExistence type="predicted"/>
<comment type="caution">
    <text evidence="8">The sequence shown here is derived from an EMBL/GenBank/DDBJ whole genome shotgun (WGS) entry which is preliminary data.</text>
</comment>
<evidence type="ECO:0000256" key="2">
    <source>
        <dbReference type="ARBA" id="ARBA00022448"/>
    </source>
</evidence>
<dbReference type="SUPFAM" id="SSF48371">
    <property type="entry name" value="ARM repeat"/>
    <property type="match status" value="1"/>
</dbReference>
<evidence type="ECO:0000259" key="7">
    <source>
        <dbReference type="PROSITE" id="PS50166"/>
    </source>
</evidence>
<feature type="domain" description="Importin N-terminal" evidence="7">
    <location>
        <begin position="75"/>
        <end position="155"/>
    </location>
</feature>
<keyword evidence="4" id="KW-0677">Repeat</keyword>
<feature type="repeat" description="HEAT" evidence="6">
    <location>
        <begin position="502"/>
        <end position="540"/>
    </location>
</feature>
<evidence type="ECO:0000256" key="3">
    <source>
        <dbReference type="ARBA" id="ARBA00022490"/>
    </source>
</evidence>
<dbReference type="GO" id="GO:0005737">
    <property type="term" value="C:cytoplasm"/>
    <property type="evidence" value="ECO:0007669"/>
    <property type="project" value="UniProtKB-SubCell"/>
</dbReference>
<dbReference type="Gene3D" id="1.25.10.10">
    <property type="entry name" value="Leucine-rich Repeat Variant"/>
    <property type="match status" value="2"/>
</dbReference>
<sequence length="987" mass="109842">MFKLYAIGHCLKCVHTVGHLKSCSTVSNHFALGVPSGWCLCSWIVVVIYIDMSTDQLREALVKTISQNPNDLSAAFEYLHSCSEANLGSYAKNLSELLTNASEQAFIRQAAGLQLKNVLIAKDVNVRSERLQKWESIPIEVRTAVKLNVLNSLGTETVRPSIAAQCVASIAYAEFPMNHWPECIPKLATNVTAANSSENTKSSSLESLGYICSDLNPTVLRPFADQILTAIIHGMQKNEKSEYVRLVATNALSDSLEFIATNFEREFTTYFCEKLLTISILLFQTFLFACCTRCNLSAMDCVRLTTERNVIMQVICETTQSANENLKVAALQCLVKVMSLYYQHMEYYMPAALFSISVEAMKSSSQDVALQGIEFWSNVCDEELALASDEEEAKEKGKSLEVVCRNYAKQALPYVMPILLETLARQVDNDDDDEWVPAKAAGVCIMLLAQCVGDDIVEHAMPFITKNIASTDWHFRDASVMAFGSILDGPNVKILKPAVAQALPFLLTLTKDPETAVRDTTAWCIGRICDLVKEVVVEESMLASLLPALIEALQQEPRVASNICWALSSLTSAVYEVSLHQTPHGEQPATYVLSPCFAGLVEQLLQTADRTDAYQSNLRIAAYESLMSLIKDSPKDCYTVVQNTLLVILKRLNDLLQMEPNLQSANERSQFYDIEGLLCAMLMTVVRRMTAQDLQRIADPIMNCLLQIMKNSCEREGGGAMEDALLASASFAEGDDVDLLGHVSGLGDSFQKYMTMFFPYVLIALKNREEYQVCSAAVGVCDDLSRVLKDRFAPYVPELMQLLYEILADAGVEKSVKPNVLSLFGDIAMALENNFNPYLNLVTQALASALNTEMNEDDYYQMEYVLNLRENCIVAFTGLLHGLKGNRESLDFLRPFVLQFINNADKLILCEFASEEMLTSFCGMVGDVITVYGTTILPNLNQRVLSEVLGRGRRVKKVKSRSVAVWATEELKKNTDNVKKKEKFEHQ</sequence>
<dbReference type="InterPro" id="IPR011989">
    <property type="entry name" value="ARM-like"/>
</dbReference>
<protein>
    <submittedName>
        <fullName evidence="8">Importin subunit beta-1</fullName>
    </submittedName>
</protein>
<dbReference type="PROSITE" id="PS50166">
    <property type="entry name" value="IMPORTIN_B_NT"/>
    <property type="match status" value="1"/>
</dbReference>
<dbReference type="EMBL" id="JYDJ01000004">
    <property type="protein sequence ID" value="KRX50629.1"/>
    <property type="molecule type" value="Genomic_DNA"/>
</dbReference>
<dbReference type="InterPro" id="IPR016024">
    <property type="entry name" value="ARM-type_fold"/>
</dbReference>
<dbReference type="InterPro" id="IPR058584">
    <property type="entry name" value="IMB1_TNPO1-like_TPR"/>
</dbReference>
<comment type="subcellular location">
    <subcellularLocation>
        <location evidence="1">Cytoplasm</location>
    </subcellularLocation>
</comment>
<dbReference type="InterPro" id="IPR040122">
    <property type="entry name" value="Importin_beta"/>
</dbReference>
<dbReference type="STRING" id="144512.A0A0V0UHM5"/>
<dbReference type="Pfam" id="PF13513">
    <property type="entry name" value="HEAT_EZ"/>
    <property type="match status" value="1"/>
</dbReference>
<reference evidence="8 9" key="1">
    <citation type="submission" date="2015-01" db="EMBL/GenBank/DDBJ databases">
        <title>Evolution of Trichinella species and genotypes.</title>
        <authorList>
            <person name="Korhonen P.K."/>
            <person name="Edoardo P."/>
            <person name="Giuseppe L.R."/>
            <person name="Gasser R.B."/>
        </authorList>
    </citation>
    <scope>NUCLEOTIDE SEQUENCE [LARGE SCALE GENOMIC DNA]</scope>
    <source>
        <strain evidence="8">ISS417</strain>
    </source>
</reference>
<evidence type="ECO:0000256" key="1">
    <source>
        <dbReference type="ARBA" id="ARBA00004496"/>
    </source>
</evidence>
<keyword evidence="3" id="KW-0963">Cytoplasm</keyword>
<evidence type="ECO:0000256" key="4">
    <source>
        <dbReference type="ARBA" id="ARBA00022737"/>
    </source>
</evidence>
<dbReference type="GO" id="GO:0006606">
    <property type="term" value="P:protein import into nucleus"/>
    <property type="evidence" value="ECO:0007669"/>
    <property type="project" value="InterPro"/>
</dbReference>
<dbReference type="Pfam" id="PF25574">
    <property type="entry name" value="TPR_IMB1"/>
    <property type="match status" value="1"/>
</dbReference>
<dbReference type="OrthoDB" id="10263328at2759"/>
<dbReference type="GO" id="GO:0031267">
    <property type="term" value="F:small GTPase binding"/>
    <property type="evidence" value="ECO:0007669"/>
    <property type="project" value="InterPro"/>
</dbReference>
<dbReference type="InterPro" id="IPR021133">
    <property type="entry name" value="HEAT_type_2"/>
</dbReference>
<organism evidence="8 9">
    <name type="scientific">Trichinella murrelli</name>
    <dbReference type="NCBI Taxonomy" id="144512"/>
    <lineage>
        <taxon>Eukaryota</taxon>
        <taxon>Metazoa</taxon>
        <taxon>Ecdysozoa</taxon>
        <taxon>Nematoda</taxon>
        <taxon>Enoplea</taxon>
        <taxon>Dorylaimia</taxon>
        <taxon>Trichinellida</taxon>
        <taxon>Trichinellidae</taxon>
        <taxon>Trichinella</taxon>
    </lineage>
</organism>
<accession>A0A0V0UHM5</accession>